<feature type="compositionally biased region" description="Basic and acidic residues" evidence="1">
    <location>
        <begin position="728"/>
        <end position="753"/>
    </location>
</feature>
<evidence type="ECO:0000313" key="3">
    <source>
        <dbReference type="Proteomes" id="UP000814243"/>
    </source>
</evidence>
<gene>
    <name evidence="2" type="ORF">HF086_008913</name>
</gene>
<feature type="compositionally biased region" description="Basic and acidic residues" evidence="1">
    <location>
        <begin position="994"/>
        <end position="1005"/>
    </location>
</feature>
<feature type="compositionally biased region" description="Low complexity" evidence="1">
    <location>
        <begin position="796"/>
        <end position="809"/>
    </location>
</feature>
<evidence type="ECO:0000256" key="1">
    <source>
        <dbReference type="SAM" id="MobiDB-lite"/>
    </source>
</evidence>
<feature type="region of interest" description="Disordered" evidence="1">
    <location>
        <begin position="723"/>
        <end position="924"/>
    </location>
</feature>
<dbReference type="EMBL" id="JACEFF010000188">
    <property type="protein sequence ID" value="KAH9642503.1"/>
    <property type="molecule type" value="Genomic_DNA"/>
</dbReference>
<dbReference type="Proteomes" id="UP000814243">
    <property type="component" value="Unassembled WGS sequence"/>
</dbReference>
<feature type="region of interest" description="Disordered" evidence="1">
    <location>
        <begin position="452"/>
        <end position="478"/>
    </location>
</feature>
<feature type="compositionally biased region" description="Polar residues" evidence="1">
    <location>
        <begin position="754"/>
        <end position="763"/>
    </location>
</feature>
<feature type="region of interest" description="Disordered" evidence="1">
    <location>
        <begin position="168"/>
        <end position="191"/>
    </location>
</feature>
<feature type="compositionally biased region" description="Polar residues" evidence="1">
    <location>
        <begin position="908"/>
        <end position="924"/>
    </location>
</feature>
<reference evidence="2" key="1">
    <citation type="journal article" date="2021" name="G3 (Bethesda)">
        <title>Genome and transcriptome analysis of the beet armyworm Spodoptera exigua reveals targets for pest control. .</title>
        <authorList>
            <person name="Simon S."/>
            <person name="Breeschoten T."/>
            <person name="Jansen H.J."/>
            <person name="Dirks R.P."/>
            <person name="Schranz M.E."/>
            <person name="Ros V.I.D."/>
        </authorList>
    </citation>
    <scope>NUCLEOTIDE SEQUENCE</scope>
    <source>
        <strain evidence="2">TB_SE_WUR_2020</strain>
    </source>
</reference>
<organism evidence="2 3">
    <name type="scientific">Spodoptera exigua</name>
    <name type="common">Beet armyworm</name>
    <name type="synonym">Noctua fulgens</name>
    <dbReference type="NCBI Taxonomy" id="7107"/>
    <lineage>
        <taxon>Eukaryota</taxon>
        <taxon>Metazoa</taxon>
        <taxon>Ecdysozoa</taxon>
        <taxon>Arthropoda</taxon>
        <taxon>Hexapoda</taxon>
        <taxon>Insecta</taxon>
        <taxon>Pterygota</taxon>
        <taxon>Neoptera</taxon>
        <taxon>Endopterygota</taxon>
        <taxon>Lepidoptera</taxon>
        <taxon>Glossata</taxon>
        <taxon>Ditrysia</taxon>
        <taxon>Noctuoidea</taxon>
        <taxon>Noctuidae</taxon>
        <taxon>Amphipyrinae</taxon>
        <taxon>Spodoptera</taxon>
    </lineage>
</organism>
<feature type="compositionally biased region" description="Polar residues" evidence="1">
    <location>
        <begin position="828"/>
        <end position="853"/>
    </location>
</feature>
<feature type="region of interest" description="Disordered" evidence="1">
    <location>
        <begin position="345"/>
        <end position="394"/>
    </location>
</feature>
<proteinExistence type="predicted"/>
<feature type="compositionally biased region" description="Low complexity" evidence="1">
    <location>
        <begin position="176"/>
        <end position="188"/>
    </location>
</feature>
<name>A0A922MTL6_SPOEX</name>
<accession>A0A922MTL6</accession>
<sequence>MSDSDSDTSNNVFTFQNTNTIVSAKGPNINVSNFSFRNPMTSTMCMPRNFERSRYAESVCDQRSMYYRRETSPMSIRSACDVRPRNYQQYPGMSSQKSVFSGRGGSPMSIRSIDSSASVSAADIAFAFKNVKFNRYDLKVIKDAYHKLMKQRVRKRIEKRRNMRLFLKGRRRSGYDSGEQGSNSSISSDDCRSIKTSYKENMSSNASTRMNLTDFRRTVNDNTFKDCSESLKQSAVRNKFPIGFNSGNTTKNFNSSMMPPSYNLQSNPFTSQKDRFKNGFLLPSQRFNKSVASSAIMENSEKCYKTTANNPRNFNAQNRDRNNCVTGSEEDEEIFSEVTVREKSPCTIEPQRKRSLDSEDECFPQKKKSRVTSPVKNDPNNRRTPSKIKNHQPNNVALSNSFEFAKPSLPVRKSKPKVQEVLIAKSAVPLTDFLEPIPDKVQETVQTVENTQSNVAQEKSTENLSQLDQSEATQSDISSRPSFIKRKLFTQKLDVAEKSNVSSDSTNSPQSGVYLLQKEKNKARKLVTNQSCLNREVQDDSNLLDLIHKIVPPDQINVNKTLVPKDCKILVEKMQPNNMVQKQVVNKDVNLTHNNVTVNNVKNSAKTFWDTDFESDAECQPILPKRFSLSLKKANTTLGVSTDIKKPTGYANSQMLKKSQNLEKPKQFNNVTMNSTVMNNTMDSTARKFNTSTLSIRSHRVTKKNKCCNETCASENNLKVNNNNKITIENKKDKSKKSKEESTEKNKPNEHRLTNNPITNSKAKTTKAEKNSKPKSATKIDANANEKPSNKNKQAVSPNKNKKVVSPNKNTKKSKTNKSTIDDRKNYSEQSNNKTVIKKQTNTTQVNSNSKIKPQNDKQKNKKESPQAKSQSKSKDRSSTINRVPPKPNYNNSIQNTSFSGRPWRSCRTPSQSRSIELSRSTQLDTSLENNRSLRSRVINLSSSIENITIKIKPKKKIINNKNISQISTRKSDVSFSLGTGEKTPTPKKCFARNKSDFNKGKRKT</sequence>
<feature type="compositionally biased region" description="Polar residues" evidence="1">
    <location>
        <begin position="889"/>
        <end position="900"/>
    </location>
</feature>
<feature type="compositionally biased region" description="Basic and acidic residues" evidence="1">
    <location>
        <begin position="345"/>
        <end position="357"/>
    </location>
</feature>
<protein>
    <submittedName>
        <fullName evidence="2">Uncharacterized protein</fullName>
    </submittedName>
</protein>
<feature type="region of interest" description="Disordered" evidence="1">
    <location>
        <begin position="309"/>
        <end position="331"/>
    </location>
</feature>
<dbReference type="AlphaFoldDB" id="A0A922MTL6"/>
<feature type="compositionally biased region" description="Basic and acidic residues" evidence="1">
    <location>
        <begin position="854"/>
        <end position="866"/>
    </location>
</feature>
<evidence type="ECO:0000313" key="2">
    <source>
        <dbReference type="EMBL" id="KAH9642503.1"/>
    </source>
</evidence>
<comment type="caution">
    <text evidence="2">The sequence shown here is derived from an EMBL/GenBank/DDBJ whole genome shotgun (WGS) entry which is preliminary data.</text>
</comment>
<feature type="region of interest" description="Disordered" evidence="1">
    <location>
        <begin position="974"/>
        <end position="1005"/>
    </location>
</feature>